<organism evidence="2 3">
    <name type="scientific">Phyllostomus discolor</name>
    <name type="common">pale spear-nosed bat</name>
    <dbReference type="NCBI Taxonomy" id="89673"/>
    <lineage>
        <taxon>Eukaryota</taxon>
        <taxon>Metazoa</taxon>
        <taxon>Chordata</taxon>
        <taxon>Craniata</taxon>
        <taxon>Vertebrata</taxon>
        <taxon>Euteleostomi</taxon>
        <taxon>Mammalia</taxon>
        <taxon>Eutheria</taxon>
        <taxon>Laurasiatheria</taxon>
        <taxon>Chiroptera</taxon>
        <taxon>Yangochiroptera</taxon>
        <taxon>Phyllostomidae</taxon>
        <taxon>Phyllostominae</taxon>
        <taxon>Phyllostomus</taxon>
    </lineage>
</organism>
<dbReference type="AlphaFoldDB" id="A0A834EBC3"/>
<feature type="region of interest" description="Disordered" evidence="1">
    <location>
        <begin position="118"/>
        <end position="197"/>
    </location>
</feature>
<name>A0A834EBC3_9CHIR</name>
<evidence type="ECO:0000313" key="2">
    <source>
        <dbReference type="EMBL" id="KAF6114595.1"/>
    </source>
</evidence>
<dbReference type="Proteomes" id="UP000664940">
    <property type="component" value="Unassembled WGS sequence"/>
</dbReference>
<accession>A0A834EBC3</accession>
<gene>
    <name evidence="2" type="ORF">HJG60_010560</name>
</gene>
<sequence length="287" mass="30735">MLDDSLGRPGYPRMGRVGLKCEAGISLWGLLSACPLCSLEQWGTKVARAGSRTVSNICLPQLSNREGGGVWIEPQDKEYAAADRADQKKQLCPQENELHIPFSDPTLIPSSSKCLPPTPPYMHTQHPHQLEGPPHGLGLAPLEPSHPHPSSLNQRLQGRSPAVWKGESTLDRWPEADGEGPYPGPGSTCQTGPPSDSPVCALFQEGPGTGGGFAVTPRLGKPRQDLGHVGCMGRRVCVVLMARPVNIWSVLTVGGSSGGLQSERGGRQQVEIRLPGWLREVIPLHSA</sequence>
<comment type="caution">
    <text evidence="2">The sequence shown here is derived from an EMBL/GenBank/DDBJ whole genome shotgun (WGS) entry which is preliminary data.</text>
</comment>
<evidence type="ECO:0000313" key="3">
    <source>
        <dbReference type="Proteomes" id="UP000664940"/>
    </source>
</evidence>
<reference evidence="2 3" key="1">
    <citation type="journal article" date="2020" name="Nature">
        <title>Six reference-quality genomes reveal evolution of bat adaptations.</title>
        <authorList>
            <person name="Jebb D."/>
            <person name="Huang Z."/>
            <person name="Pippel M."/>
            <person name="Hughes G.M."/>
            <person name="Lavrichenko K."/>
            <person name="Devanna P."/>
            <person name="Winkler S."/>
            <person name="Jermiin L.S."/>
            <person name="Skirmuntt E.C."/>
            <person name="Katzourakis A."/>
            <person name="Burkitt-Gray L."/>
            <person name="Ray D.A."/>
            <person name="Sullivan K.A.M."/>
            <person name="Roscito J.G."/>
            <person name="Kirilenko B.M."/>
            <person name="Davalos L.M."/>
            <person name="Corthals A.P."/>
            <person name="Power M.L."/>
            <person name="Jones G."/>
            <person name="Ransome R.D."/>
            <person name="Dechmann D.K.N."/>
            <person name="Locatelli A.G."/>
            <person name="Puechmaille S.J."/>
            <person name="Fedrigo O."/>
            <person name="Jarvis E.D."/>
            <person name="Hiller M."/>
            <person name="Vernes S.C."/>
            <person name="Myers E.W."/>
            <person name="Teeling E.C."/>
        </authorList>
    </citation>
    <scope>NUCLEOTIDE SEQUENCE [LARGE SCALE GENOMIC DNA]</scope>
    <source>
        <strain evidence="2">Bat1K_MPI-CBG_1</strain>
    </source>
</reference>
<evidence type="ECO:0000256" key="1">
    <source>
        <dbReference type="SAM" id="MobiDB-lite"/>
    </source>
</evidence>
<proteinExistence type="predicted"/>
<dbReference type="EMBL" id="JABVXQ010000004">
    <property type="protein sequence ID" value="KAF6114595.1"/>
    <property type="molecule type" value="Genomic_DNA"/>
</dbReference>
<protein>
    <submittedName>
        <fullName evidence="2">Uncharacterized protein</fullName>
    </submittedName>
</protein>